<reference evidence="2" key="1">
    <citation type="journal article" date="2016" name="Insect Biochem. Mol. Biol.">
        <title>Multifaceted biological insights from a draft genome sequence of the tobacco hornworm moth, Manduca sexta.</title>
        <authorList>
            <person name="Kanost M.R."/>
            <person name="Arrese E.L."/>
            <person name="Cao X."/>
            <person name="Chen Y.R."/>
            <person name="Chellapilla S."/>
            <person name="Goldsmith M.R."/>
            <person name="Grosse-Wilde E."/>
            <person name="Heckel D.G."/>
            <person name="Herndon N."/>
            <person name="Jiang H."/>
            <person name="Papanicolaou A."/>
            <person name="Qu J."/>
            <person name="Soulages J.L."/>
            <person name="Vogel H."/>
            <person name="Walters J."/>
            <person name="Waterhouse R.M."/>
            <person name="Ahn S.J."/>
            <person name="Almeida F.C."/>
            <person name="An C."/>
            <person name="Aqrawi P."/>
            <person name="Bretschneider A."/>
            <person name="Bryant W.B."/>
            <person name="Bucks S."/>
            <person name="Chao H."/>
            <person name="Chevignon G."/>
            <person name="Christen J.M."/>
            <person name="Clarke D.F."/>
            <person name="Dittmer N.T."/>
            <person name="Ferguson L.C.F."/>
            <person name="Garavelou S."/>
            <person name="Gordon K.H.J."/>
            <person name="Gunaratna R.T."/>
            <person name="Han Y."/>
            <person name="Hauser F."/>
            <person name="He Y."/>
            <person name="Heidel-Fischer H."/>
            <person name="Hirsh A."/>
            <person name="Hu Y."/>
            <person name="Jiang H."/>
            <person name="Kalra D."/>
            <person name="Klinner C."/>
            <person name="Konig C."/>
            <person name="Kovar C."/>
            <person name="Kroll A.R."/>
            <person name="Kuwar S.S."/>
            <person name="Lee S.L."/>
            <person name="Lehman R."/>
            <person name="Li K."/>
            <person name="Li Z."/>
            <person name="Liang H."/>
            <person name="Lovelace S."/>
            <person name="Lu Z."/>
            <person name="Mansfield J.H."/>
            <person name="McCulloch K.J."/>
            <person name="Mathew T."/>
            <person name="Morton B."/>
            <person name="Muzny D.M."/>
            <person name="Neunemann D."/>
            <person name="Ongeri F."/>
            <person name="Pauchet Y."/>
            <person name="Pu L.L."/>
            <person name="Pyrousis I."/>
            <person name="Rao X.J."/>
            <person name="Redding A."/>
            <person name="Roesel C."/>
            <person name="Sanchez-Gracia A."/>
            <person name="Schaack S."/>
            <person name="Shukla A."/>
            <person name="Tetreau G."/>
            <person name="Wang Y."/>
            <person name="Xiong G.H."/>
            <person name="Traut W."/>
            <person name="Walsh T.K."/>
            <person name="Worley K.C."/>
            <person name="Wu D."/>
            <person name="Wu W."/>
            <person name="Wu Y.Q."/>
            <person name="Zhang X."/>
            <person name="Zou Z."/>
            <person name="Zucker H."/>
            <person name="Briscoe A.D."/>
            <person name="Burmester T."/>
            <person name="Clem R.J."/>
            <person name="Feyereisen R."/>
            <person name="Grimmelikhuijzen C.J.P."/>
            <person name="Hamodrakas S.J."/>
            <person name="Hansson B.S."/>
            <person name="Huguet E."/>
            <person name="Jermiin L.S."/>
            <person name="Lan Q."/>
            <person name="Lehman H.K."/>
            <person name="Lorenzen M."/>
            <person name="Merzendorfer H."/>
            <person name="Michalopoulos I."/>
            <person name="Morton D.B."/>
            <person name="Muthukrishnan S."/>
            <person name="Oakeshott J.G."/>
            <person name="Palmer W."/>
            <person name="Park Y."/>
            <person name="Passarelli A.L."/>
            <person name="Rozas J."/>
            <person name="Schwartz L.M."/>
            <person name="Smith W."/>
            <person name="Southgate A."/>
            <person name="Vilcinskas A."/>
            <person name="Vogt R."/>
            <person name="Wang P."/>
            <person name="Werren J."/>
            <person name="Yu X.Q."/>
            <person name="Zhou J.J."/>
            <person name="Brown S.J."/>
            <person name="Scherer S.E."/>
            <person name="Richards S."/>
            <person name="Blissard G.W."/>
        </authorList>
    </citation>
    <scope>NUCLEOTIDE SEQUENCE</scope>
</reference>
<reference evidence="2" key="2">
    <citation type="submission" date="2020-12" db="EMBL/GenBank/DDBJ databases">
        <authorList>
            <person name="Kanost M."/>
        </authorList>
    </citation>
    <scope>NUCLEOTIDE SEQUENCE</scope>
</reference>
<sequence>MKEAGVRFKILLFLIFPVVTGNFKGKQIMRSVAETFGRTVFECQNEVLMKFGSGILNDIFRYWHEGQPLEDRDLGCIFRCILLKLELVNDNGRLIDANADGFFQANGADESMTKHLIELYHSCYQTMRFPQDDCMLILEIGKCCREGVRNAHWTPGSK</sequence>
<evidence type="ECO:0000256" key="1">
    <source>
        <dbReference type="SAM" id="SignalP"/>
    </source>
</evidence>
<dbReference type="AlphaFoldDB" id="A0A921Z4S7"/>
<comment type="caution">
    <text evidence="2">The sequence shown here is derived from an EMBL/GenBank/DDBJ whole genome shotgun (WGS) entry which is preliminary data.</text>
</comment>
<keyword evidence="1" id="KW-0732">Signal</keyword>
<dbReference type="CDD" id="cd23992">
    <property type="entry name" value="PBP_GOBP"/>
    <property type="match status" value="1"/>
</dbReference>
<proteinExistence type="predicted"/>
<dbReference type="EMBL" id="JH668396">
    <property type="protein sequence ID" value="KAG6450960.1"/>
    <property type="molecule type" value="Genomic_DNA"/>
</dbReference>
<dbReference type="SMART" id="SM00708">
    <property type="entry name" value="PhBP"/>
    <property type="match status" value="1"/>
</dbReference>
<dbReference type="GO" id="GO:0005549">
    <property type="term" value="F:odorant binding"/>
    <property type="evidence" value="ECO:0007669"/>
    <property type="project" value="InterPro"/>
</dbReference>
<evidence type="ECO:0000313" key="3">
    <source>
        <dbReference type="Proteomes" id="UP000791440"/>
    </source>
</evidence>
<name>A0A921Z4S7_MANSE</name>
<evidence type="ECO:0000313" key="2">
    <source>
        <dbReference type="EMBL" id="KAG6450960.1"/>
    </source>
</evidence>
<dbReference type="Proteomes" id="UP000791440">
    <property type="component" value="Unassembled WGS sequence"/>
</dbReference>
<feature type="chain" id="PRO_5037426713" evidence="1">
    <location>
        <begin position="22"/>
        <end position="158"/>
    </location>
</feature>
<dbReference type="InterPro" id="IPR006170">
    <property type="entry name" value="PBP/GOBP"/>
</dbReference>
<accession>A0A921Z4S7</accession>
<dbReference type="Pfam" id="PF01395">
    <property type="entry name" value="PBP_GOBP"/>
    <property type="match status" value="1"/>
</dbReference>
<feature type="signal peptide" evidence="1">
    <location>
        <begin position="1"/>
        <end position="21"/>
    </location>
</feature>
<gene>
    <name evidence="2" type="ORF">O3G_MSEX006867</name>
</gene>
<protein>
    <submittedName>
        <fullName evidence="2">Uncharacterized protein</fullName>
    </submittedName>
</protein>
<organism evidence="2 3">
    <name type="scientific">Manduca sexta</name>
    <name type="common">Tobacco hawkmoth</name>
    <name type="synonym">Tobacco hornworm</name>
    <dbReference type="NCBI Taxonomy" id="7130"/>
    <lineage>
        <taxon>Eukaryota</taxon>
        <taxon>Metazoa</taxon>
        <taxon>Ecdysozoa</taxon>
        <taxon>Arthropoda</taxon>
        <taxon>Hexapoda</taxon>
        <taxon>Insecta</taxon>
        <taxon>Pterygota</taxon>
        <taxon>Neoptera</taxon>
        <taxon>Endopterygota</taxon>
        <taxon>Lepidoptera</taxon>
        <taxon>Glossata</taxon>
        <taxon>Ditrysia</taxon>
        <taxon>Bombycoidea</taxon>
        <taxon>Sphingidae</taxon>
        <taxon>Sphinginae</taxon>
        <taxon>Sphingini</taxon>
        <taxon>Manduca</taxon>
    </lineage>
</organism>
<keyword evidence="3" id="KW-1185">Reference proteome</keyword>